<dbReference type="OrthoDB" id="664726at2759"/>
<dbReference type="AlphaFoldDB" id="A0A811RT25"/>
<dbReference type="Pfam" id="PF07762">
    <property type="entry name" value="DUF1618"/>
    <property type="match status" value="1"/>
</dbReference>
<protein>
    <recommendedName>
        <fullName evidence="1">DUF1618 domain-containing protein</fullName>
    </recommendedName>
</protein>
<evidence type="ECO:0000313" key="3">
    <source>
        <dbReference type="Proteomes" id="UP000604825"/>
    </source>
</evidence>
<accession>A0A811RT25</accession>
<name>A0A811RT25_9POAL</name>
<dbReference type="PANTHER" id="PTHR33074:SF72">
    <property type="entry name" value="DUF1618 DOMAIN-CONTAINING PROTEIN"/>
    <property type="match status" value="1"/>
</dbReference>
<dbReference type="EMBL" id="CAJGYO010000016">
    <property type="protein sequence ID" value="CAD6273120.1"/>
    <property type="molecule type" value="Genomic_DNA"/>
</dbReference>
<evidence type="ECO:0000313" key="2">
    <source>
        <dbReference type="EMBL" id="CAD6273120.1"/>
    </source>
</evidence>
<reference evidence="2" key="1">
    <citation type="submission" date="2020-10" db="EMBL/GenBank/DDBJ databases">
        <authorList>
            <person name="Han B."/>
            <person name="Lu T."/>
            <person name="Zhao Q."/>
            <person name="Huang X."/>
            <person name="Zhao Y."/>
        </authorList>
    </citation>
    <scope>NUCLEOTIDE SEQUENCE</scope>
</reference>
<dbReference type="InterPro" id="IPR011676">
    <property type="entry name" value="DUF1618"/>
</dbReference>
<organism evidence="2 3">
    <name type="scientific">Miscanthus lutarioriparius</name>
    <dbReference type="NCBI Taxonomy" id="422564"/>
    <lineage>
        <taxon>Eukaryota</taxon>
        <taxon>Viridiplantae</taxon>
        <taxon>Streptophyta</taxon>
        <taxon>Embryophyta</taxon>
        <taxon>Tracheophyta</taxon>
        <taxon>Spermatophyta</taxon>
        <taxon>Magnoliopsida</taxon>
        <taxon>Liliopsida</taxon>
        <taxon>Poales</taxon>
        <taxon>Poaceae</taxon>
        <taxon>PACMAD clade</taxon>
        <taxon>Panicoideae</taxon>
        <taxon>Andropogonodae</taxon>
        <taxon>Andropogoneae</taxon>
        <taxon>Saccharinae</taxon>
        <taxon>Miscanthus</taxon>
    </lineage>
</organism>
<comment type="caution">
    <text evidence="2">The sequence shown here is derived from an EMBL/GenBank/DDBJ whole genome shotgun (WGS) entry which is preliminary data.</text>
</comment>
<sequence length="410" mass="45865">MKGIENLIRTLSMSSKMNSSSWSRRPRAGSRRPSHVLLNVDAVVGIHRNRTTATTFNSNGVLIEPPTPVFHRDDVGLLPHPDGRYTVASLMDIGRDDVYELQLYHSDTETWTSRQVSVEPPQWDPLPKRIPKYCGALLRHYTSAVVTIGGEGGTMAWVDLWRSILLCDVLRPDPSLRGVPIPLPLTQMSLNDGLGVKLDFAGHSRGISFNRDKGCLTLVHLERNESPPPFHAATRGLGGQDVQVLDWEVTTWSNSKMSDSLEDWHKERSVQASNITIDDPAAVSRMLEDFRLLRRPPPRQEHIDDEAAAATAAAQAQQQLELHNLSMCQPVLCPNGKDDVVYLVAREKYLHPKAWCLAVDMKNQGTLKHVANIGNQDHPFCHRIYCLSRLSKYTNPKMRLIKSSATDPGN</sequence>
<keyword evidence="3" id="KW-1185">Reference proteome</keyword>
<proteinExistence type="predicted"/>
<evidence type="ECO:0000259" key="1">
    <source>
        <dbReference type="Pfam" id="PF07762"/>
    </source>
</evidence>
<dbReference type="PANTHER" id="PTHR33074">
    <property type="entry name" value="EXPRESSED PROTEIN-RELATED"/>
    <property type="match status" value="1"/>
</dbReference>
<feature type="domain" description="DUF1618" evidence="1">
    <location>
        <begin position="157"/>
        <end position="342"/>
    </location>
</feature>
<dbReference type="Proteomes" id="UP000604825">
    <property type="component" value="Unassembled WGS sequence"/>
</dbReference>
<gene>
    <name evidence="2" type="ORF">NCGR_LOCUS56388</name>
</gene>